<protein>
    <recommendedName>
        <fullName evidence="2">EamA domain-containing protein</fullName>
    </recommendedName>
</protein>
<evidence type="ECO:0000259" key="2">
    <source>
        <dbReference type="Pfam" id="PF00892"/>
    </source>
</evidence>
<dbReference type="Pfam" id="PF00892">
    <property type="entry name" value="EamA"/>
    <property type="match status" value="1"/>
</dbReference>
<feature type="transmembrane region" description="Helical" evidence="1">
    <location>
        <begin position="114"/>
        <end position="131"/>
    </location>
</feature>
<name>A0A6M3KLE9_9ZZZZ</name>
<dbReference type="SUPFAM" id="SSF103481">
    <property type="entry name" value="Multidrug resistance efflux transporter EmrE"/>
    <property type="match status" value="1"/>
</dbReference>
<keyword evidence="1" id="KW-0812">Transmembrane</keyword>
<feature type="transmembrane region" description="Helical" evidence="1">
    <location>
        <begin position="34"/>
        <end position="50"/>
    </location>
</feature>
<dbReference type="AlphaFoldDB" id="A0A6M3KLE9"/>
<feature type="domain" description="EamA" evidence="2">
    <location>
        <begin position="3"/>
        <end position="131"/>
    </location>
</feature>
<evidence type="ECO:0000313" key="3">
    <source>
        <dbReference type="EMBL" id="QJA65887.1"/>
    </source>
</evidence>
<reference evidence="4" key="1">
    <citation type="submission" date="2020-03" db="EMBL/GenBank/DDBJ databases">
        <title>The deep terrestrial virosphere.</title>
        <authorList>
            <person name="Holmfeldt K."/>
            <person name="Nilsson E."/>
            <person name="Simone D."/>
            <person name="Lopez-Fernandez M."/>
            <person name="Wu X."/>
            <person name="de Brujin I."/>
            <person name="Lundin D."/>
            <person name="Andersson A."/>
            <person name="Bertilsson S."/>
            <person name="Dopson M."/>
        </authorList>
    </citation>
    <scope>NUCLEOTIDE SEQUENCE</scope>
    <source>
        <strain evidence="4">MM415A00434</strain>
        <strain evidence="3">MM415B00370</strain>
    </source>
</reference>
<gene>
    <name evidence="4" type="ORF">MM415A00434_0010</name>
    <name evidence="3" type="ORF">MM415B00370_0005</name>
</gene>
<dbReference type="InterPro" id="IPR000620">
    <property type="entry name" value="EamA_dom"/>
</dbReference>
<sequence>MHWIIAAGLSGLAYAVWAFCLRAGTASHNWKQVLFFAAVAEMLVILVYAWPKTAVQAGAVGWGLGAGLAAVVGYILIVYALSVSSHSMPVVVSHIYPALAVVMAFIILHEPMSLERWLGVALTTAGIWLVVK</sequence>
<accession>A0A6M3KLE9</accession>
<keyword evidence="1" id="KW-1133">Transmembrane helix</keyword>
<proteinExistence type="predicted"/>
<evidence type="ECO:0000313" key="4">
    <source>
        <dbReference type="EMBL" id="QJA82235.1"/>
    </source>
</evidence>
<feature type="transmembrane region" description="Helical" evidence="1">
    <location>
        <begin position="87"/>
        <end position="107"/>
    </location>
</feature>
<dbReference type="Gene3D" id="1.10.3730.20">
    <property type="match status" value="1"/>
</dbReference>
<keyword evidence="1" id="KW-0472">Membrane</keyword>
<evidence type="ECO:0000256" key="1">
    <source>
        <dbReference type="SAM" id="Phobius"/>
    </source>
</evidence>
<dbReference type="GO" id="GO:0016020">
    <property type="term" value="C:membrane"/>
    <property type="evidence" value="ECO:0007669"/>
    <property type="project" value="InterPro"/>
</dbReference>
<dbReference type="EMBL" id="MT142483">
    <property type="protein sequence ID" value="QJA82235.1"/>
    <property type="molecule type" value="Genomic_DNA"/>
</dbReference>
<organism evidence="4">
    <name type="scientific">viral metagenome</name>
    <dbReference type="NCBI Taxonomy" id="1070528"/>
    <lineage>
        <taxon>unclassified sequences</taxon>
        <taxon>metagenomes</taxon>
        <taxon>organismal metagenomes</taxon>
    </lineage>
</organism>
<dbReference type="EMBL" id="MT141546">
    <property type="protein sequence ID" value="QJA65887.1"/>
    <property type="molecule type" value="Genomic_DNA"/>
</dbReference>
<dbReference type="InterPro" id="IPR037185">
    <property type="entry name" value="EmrE-like"/>
</dbReference>
<feature type="transmembrane region" description="Helical" evidence="1">
    <location>
        <begin position="62"/>
        <end position="81"/>
    </location>
</feature>